<dbReference type="PIRSF" id="PIRSF005290">
    <property type="entry name" value="NOT_su_3_5"/>
    <property type="match status" value="1"/>
</dbReference>
<feature type="compositionally biased region" description="Basic and acidic residues" evidence="12">
    <location>
        <begin position="268"/>
        <end position="291"/>
    </location>
</feature>
<dbReference type="GO" id="GO:0005634">
    <property type="term" value="C:nucleus"/>
    <property type="evidence" value="ECO:0007669"/>
    <property type="project" value="UniProtKB-SubCell"/>
</dbReference>
<comment type="subcellular location">
    <subcellularLocation>
        <location evidence="2 10">Cytoplasm</location>
    </subcellularLocation>
    <subcellularLocation>
        <location evidence="1 10">Nucleus</location>
    </subcellularLocation>
</comment>
<dbReference type="PANTHER" id="PTHR23326">
    <property type="entry name" value="CCR4 NOT-RELATED"/>
    <property type="match status" value="1"/>
</dbReference>
<proteinExistence type="inferred from homology"/>
<dbReference type="Gene3D" id="2.30.30.1020">
    <property type="entry name" value="CCR4-NOT complex subunit 2/3/5, C-terminal domain"/>
    <property type="match status" value="1"/>
</dbReference>
<evidence type="ECO:0000256" key="5">
    <source>
        <dbReference type="ARBA" id="ARBA00022491"/>
    </source>
</evidence>
<comment type="similarity">
    <text evidence="3 10">Belongs to the CNOT2/3/5 family.</text>
</comment>
<evidence type="ECO:0000256" key="8">
    <source>
        <dbReference type="ARBA" id="ARBA00023163"/>
    </source>
</evidence>
<evidence type="ECO:0000313" key="15">
    <source>
        <dbReference type="EMBL" id="CAD9383551.1"/>
    </source>
</evidence>
<dbReference type="AlphaFoldDB" id="A0A7S2FA12"/>
<keyword evidence="5 10" id="KW-0678">Repressor</keyword>
<evidence type="ECO:0008006" key="16">
    <source>
        <dbReference type="Google" id="ProtNLM"/>
    </source>
</evidence>
<feature type="domain" description="CCR4-Not complex component Not N-terminal" evidence="13">
    <location>
        <begin position="4"/>
        <end position="228"/>
    </location>
</feature>
<keyword evidence="9 10" id="KW-0539">Nucleus</keyword>
<evidence type="ECO:0000256" key="7">
    <source>
        <dbReference type="ARBA" id="ARBA00023015"/>
    </source>
</evidence>
<evidence type="ECO:0000256" key="11">
    <source>
        <dbReference type="SAM" id="Coils"/>
    </source>
</evidence>
<organism evidence="15">
    <name type="scientific">Pycnococcus provasolii</name>
    <dbReference type="NCBI Taxonomy" id="41880"/>
    <lineage>
        <taxon>Eukaryota</taxon>
        <taxon>Viridiplantae</taxon>
        <taxon>Chlorophyta</taxon>
        <taxon>Pseudoscourfieldiophyceae</taxon>
        <taxon>Pseudoscourfieldiales</taxon>
        <taxon>Pycnococcaceae</taxon>
        <taxon>Pycnococcus</taxon>
    </lineage>
</organism>
<gene>
    <name evidence="15" type="ORF">PPRO1471_LOCUS5803</name>
</gene>
<feature type="compositionally biased region" description="Low complexity" evidence="12">
    <location>
        <begin position="388"/>
        <end position="435"/>
    </location>
</feature>
<feature type="compositionally biased region" description="Low complexity" evidence="12">
    <location>
        <begin position="465"/>
        <end position="478"/>
    </location>
</feature>
<sequence>MGAARKLQAEIDKTLKKVVEGVEVFDSIWNKVYESDNPQQKEKYESDLKKEIKKLQKHRDQIKTWLASNEIKDKKQLLDARKVIEREMERFKVCEKETKTKAFSKEGLAAAARLDPKDKAKNEATEWLSNTVDLLNEQVEQFEGEMEGITPAKKGKAKPPRLVHLEESIARHQEHIAKLETILRLIENDSLPPDIVEDVKDLVEDYVERNQDDPQDFENVEDLYEGINDRMEELDADERERSVPVASLKETHASSSKSKGDDEDEAKPEEKKLSKKDERAAKKEKEKEAAEKAAAAVSAARAALPGAKQAAKTVASAAPAPTPARTAAAPTPSAPTPLPSAPAPAAPPPKPFAAAAAGPTAAATAASAGPAPTVATPPPAQGQWAQRGVAPGTAAVAAAAVAGRPPVAPGMMPQPQGQQPQVAQQVQQTGGMMMPRQQPGSPPMRAMPHPQGSPQFGPRAGSGGPSPSASPQLGPQASGNIPMLDLTAASELARALSAAGEEAPLPLPSTQAATPPPTAPGAAPNSNEDLNAVVSAAAAQEGATLRTLDISHRGLPAVGDSEWPPKASSCPRRPVASLPAGYPTTPPPAVSSPLLFEKAELDLLFFAYYFQPGSRQQYLAARALKAQAWRWHKSFGAWFLRHEEGHRRIDEGRERGNYAFFDPRAPPLDAATGQASRDATSGWCMRVRQDMVFEYAQLEDELSSLSADTGGQASVSVGAE</sequence>
<evidence type="ECO:0000256" key="9">
    <source>
        <dbReference type="ARBA" id="ARBA00023242"/>
    </source>
</evidence>
<dbReference type="InterPro" id="IPR007282">
    <property type="entry name" value="NOT2/3/5_C"/>
</dbReference>
<dbReference type="GO" id="GO:0030015">
    <property type="term" value="C:CCR4-NOT core complex"/>
    <property type="evidence" value="ECO:0007669"/>
    <property type="project" value="UniProtKB-UniRule"/>
</dbReference>
<evidence type="ECO:0000256" key="1">
    <source>
        <dbReference type="ARBA" id="ARBA00004123"/>
    </source>
</evidence>
<dbReference type="GO" id="GO:0006355">
    <property type="term" value="P:regulation of DNA-templated transcription"/>
    <property type="evidence" value="ECO:0007669"/>
    <property type="project" value="InterPro"/>
</dbReference>
<feature type="compositionally biased region" description="Low complexity" evidence="12">
    <location>
        <begin position="310"/>
        <end position="331"/>
    </location>
</feature>
<dbReference type="InterPro" id="IPR007207">
    <property type="entry name" value="Not_N"/>
</dbReference>
<protein>
    <recommendedName>
        <fullName evidence="16">CCR4-NOT transcription complex subunit 3</fullName>
    </recommendedName>
</protein>
<dbReference type="InterPro" id="IPR038635">
    <property type="entry name" value="CCR4-NOT_su2/3/5_C_sf"/>
</dbReference>
<dbReference type="GO" id="GO:0000932">
    <property type="term" value="C:P-body"/>
    <property type="evidence" value="ECO:0007669"/>
    <property type="project" value="UniProtKB-UniRule"/>
</dbReference>
<evidence type="ECO:0000256" key="3">
    <source>
        <dbReference type="ARBA" id="ARBA00007682"/>
    </source>
</evidence>
<feature type="compositionally biased region" description="Pro residues" evidence="12">
    <location>
        <begin position="332"/>
        <end position="351"/>
    </location>
</feature>
<keyword evidence="6" id="KW-0597">Phosphoprotein</keyword>
<keyword evidence="4 10" id="KW-0963">Cytoplasm</keyword>
<feature type="compositionally biased region" description="Low complexity" evidence="12">
    <location>
        <begin position="292"/>
        <end position="303"/>
    </location>
</feature>
<evidence type="ECO:0000256" key="12">
    <source>
        <dbReference type="SAM" id="MobiDB-lite"/>
    </source>
</evidence>
<dbReference type="Pfam" id="PF04153">
    <property type="entry name" value="NOT2_3_5_C"/>
    <property type="match status" value="1"/>
</dbReference>
<name>A0A7S2FA12_9CHLO</name>
<evidence type="ECO:0000259" key="14">
    <source>
        <dbReference type="Pfam" id="PF04153"/>
    </source>
</evidence>
<feature type="domain" description="NOT2/NOT3/NOT5 C-terminal" evidence="14">
    <location>
        <begin position="570"/>
        <end position="664"/>
    </location>
</feature>
<keyword evidence="11" id="KW-0175">Coiled coil</keyword>
<feature type="compositionally biased region" description="Low complexity" evidence="12">
    <location>
        <begin position="352"/>
        <end position="374"/>
    </location>
</feature>
<feature type="region of interest" description="Disordered" evidence="12">
    <location>
        <begin position="230"/>
        <end position="481"/>
    </location>
</feature>
<keyword evidence="8 10" id="KW-0804">Transcription</keyword>
<accession>A0A7S2FA12</accession>
<dbReference type="InterPro" id="IPR012270">
    <property type="entry name" value="CCR4-NOT_su3/5"/>
</dbReference>
<feature type="region of interest" description="Disordered" evidence="12">
    <location>
        <begin position="505"/>
        <end position="527"/>
    </location>
</feature>
<evidence type="ECO:0000259" key="13">
    <source>
        <dbReference type="Pfam" id="PF04065"/>
    </source>
</evidence>
<evidence type="ECO:0000256" key="6">
    <source>
        <dbReference type="ARBA" id="ARBA00022553"/>
    </source>
</evidence>
<dbReference type="Pfam" id="PF04065">
    <property type="entry name" value="Not3"/>
    <property type="match status" value="1"/>
</dbReference>
<evidence type="ECO:0000256" key="2">
    <source>
        <dbReference type="ARBA" id="ARBA00004496"/>
    </source>
</evidence>
<feature type="coiled-coil region" evidence="11">
    <location>
        <begin position="162"/>
        <end position="189"/>
    </location>
</feature>
<keyword evidence="7 10" id="KW-0805">Transcription regulation</keyword>
<dbReference type="InterPro" id="IPR040168">
    <property type="entry name" value="Not2/3/5"/>
</dbReference>
<feature type="compositionally biased region" description="Basic and acidic residues" evidence="12">
    <location>
        <begin position="230"/>
        <end position="242"/>
    </location>
</feature>
<dbReference type="EMBL" id="HBGR01008746">
    <property type="protein sequence ID" value="CAD9383551.1"/>
    <property type="molecule type" value="Transcribed_RNA"/>
</dbReference>
<evidence type="ECO:0000256" key="10">
    <source>
        <dbReference type="PIRNR" id="PIRNR005290"/>
    </source>
</evidence>
<reference evidence="15" key="1">
    <citation type="submission" date="2021-01" db="EMBL/GenBank/DDBJ databases">
        <authorList>
            <person name="Corre E."/>
            <person name="Pelletier E."/>
            <person name="Niang G."/>
            <person name="Scheremetjew M."/>
            <person name="Finn R."/>
            <person name="Kale V."/>
            <person name="Holt S."/>
            <person name="Cochrane G."/>
            <person name="Meng A."/>
            <person name="Brown T."/>
            <person name="Cohen L."/>
        </authorList>
    </citation>
    <scope>NUCLEOTIDE SEQUENCE</scope>
    <source>
        <strain evidence="15">RCC733</strain>
    </source>
</reference>
<evidence type="ECO:0000256" key="4">
    <source>
        <dbReference type="ARBA" id="ARBA00022490"/>
    </source>
</evidence>